<dbReference type="PATRIC" id="fig|1263870.3.peg.6058"/>
<evidence type="ECO:0000259" key="4">
    <source>
        <dbReference type="PROSITE" id="PS01124"/>
    </source>
</evidence>
<organism evidence="5 6">
    <name type="scientific">Rhodopirellula sallentina SM41</name>
    <dbReference type="NCBI Taxonomy" id="1263870"/>
    <lineage>
        <taxon>Bacteria</taxon>
        <taxon>Pseudomonadati</taxon>
        <taxon>Planctomycetota</taxon>
        <taxon>Planctomycetia</taxon>
        <taxon>Pirellulales</taxon>
        <taxon>Pirellulaceae</taxon>
        <taxon>Rhodopirellula</taxon>
    </lineage>
</organism>
<dbReference type="PANTHER" id="PTHR43280">
    <property type="entry name" value="ARAC-FAMILY TRANSCRIPTIONAL REGULATOR"/>
    <property type="match status" value="1"/>
</dbReference>
<feature type="domain" description="HTH araC/xylS-type" evidence="4">
    <location>
        <begin position="185"/>
        <end position="284"/>
    </location>
</feature>
<sequence>MKASFEKLVPEKGQSFRCFNREELRSPVKWHRHPEVELNYIPAGVGSRMVGDHIGSFTDHELVLVGSELPHTWASDEYRGQTYDLHSAVVVQFHPSFLGEGFFDLGEMVDVRNLLQRSSRGLWFPPTVAQPIGEKMAELISLSGAARLVGLLSILNDLSQQDTAEPLASPLYRATNNKQVETRIQIVCDYITHHLTDAELSHSDLADLAEMNPSAFSRFFKHSTGRTVSAYINELRIGFACRLLTETDDSILSISQQSGFQNLSNFNRRFQQHRKQTPRAYRKRFRTNA</sequence>
<proteinExistence type="predicted"/>
<dbReference type="GO" id="GO:0043565">
    <property type="term" value="F:sequence-specific DNA binding"/>
    <property type="evidence" value="ECO:0007669"/>
    <property type="project" value="InterPro"/>
</dbReference>
<gene>
    <name evidence="5" type="ORF">RSSM_05718</name>
</gene>
<dbReference type="InterPro" id="IPR009057">
    <property type="entry name" value="Homeodomain-like_sf"/>
</dbReference>
<keyword evidence="2" id="KW-0238">DNA-binding</keyword>
<reference evidence="5 6" key="1">
    <citation type="journal article" date="2013" name="Mar. Genomics">
        <title>Expression of sulfatases in Rhodopirellula baltica and the diversity of sulfatases in the genus Rhodopirellula.</title>
        <authorList>
            <person name="Wegner C.E."/>
            <person name="Richter-Heitmann T."/>
            <person name="Klindworth A."/>
            <person name="Klockow C."/>
            <person name="Richter M."/>
            <person name="Achstetter T."/>
            <person name="Glockner F.O."/>
            <person name="Harder J."/>
        </authorList>
    </citation>
    <scope>NUCLEOTIDE SEQUENCE [LARGE SCALE GENOMIC DNA]</scope>
    <source>
        <strain evidence="5 6">SM41</strain>
    </source>
</reference>
<dbReference type="SUPFAM" id="SSF46689">
    <property type="entry name" value="Homeodomain-like"/>
    <property type="match status" value="2"/>
</dbReference>
<dbReference type="Gene3D" id="1.10.10.60">
    <property type="entry name" value="Homeodomain-like"/>
    <property type="match status" value="2"/>
</dbReference>
<dbReference type="Pfam" id="PF12833">
    <property type="entry name" value="HTH_18"/>
    <property type="match status" value="1"/>
</dbReference>
<dbReference type="PANTHER" id="PTHR43280:SF27">
    <property type="entry name" value="TRANSCRIPTIONAL REGULATOR MTLR"/>
    <property type="match status" value="1"/>
</dbReference>
<dbReference type="InterPro" id="IPR018060">
    <property type="entry name" value="HTH_AraC"/>
</dbReference>
<dbReference type="RefSeq" id="WP_008686750.1">
    <property type="nucleotide sequence ID" value="NZ_ANOH01000402.1"/>
</dbReference>
<name>M5TUJ4_9BACT</name>
<dbReference type="PROSITE" id="PS00041">
    <property type="entry name" value="HTH_ARAC_FAMILY_1"/>
    <property type="match status" value="1"/>
</dbReference>
<evidence type="ECO:0000256" key="2">
    <source>
        <dbReference type="ARBA" id="ARBA00023125"/>
    </source>
</evidence>
<dbReference type="EMBL" id="ANOH01000402">
    <property type="protein sequence ID" value="EMI52835.1"/>
    <property type="molecule type" value="Genomic_DNA"/>
</dbReference>
<keyword evidence="3" id="KW-0804">Transcription</keyword>
<evidence type="ECO:0000256" key="1">
    <source>
        <dbReference type="ARBA" id="ARBA00023015"/>
    </source>
</evidence>
<protein>
    <submittedName>
        <fullName evidence="5">Transcriptional regulator, AraC family protein</fullName>
    </submittedName>
</protein>
<dbReference type="PROSITE" id="PS01124">
    <property type="entry name" value="HTH_ARAC_FAMILY_2"/>
    <property type="match status" value="1"/>
</dbReference>
<dbReference type="GO" id="GO:0003700">
    <property type="term" value="F:DNA-binding transcription factor activity"/>
    <property type="evidence" value="ECO:0007669"/>
    <property type="project" value="InterPro"/>
</dbReference>
<evidence type="ECO:0000313" key="5">
    <source>
        <dbReference type="EMBL" id="EMI52835.1"/>
    </source>
</evidence>
<comment type="caution">
    <text evidence="5">The sequence shown here is derived from an EMBL/GenBank/DDBJ whole genome shotgun (WGS) entry which is preliminary data.</text>
</comment>
<keyword evidence="6" id="KW-1185">Reference proteome</keyword>
<keyword evidence="1" id="KW-0805">Transcription regulation</keyword>
<evidence type="ECO:0000313" key="6">
    <source>
        <dbReference type="Proteomes" id="UP000011885"/>
    </source>
</evidence>
<evidence type="ECO:0000256" key="3">
    <source>
        <dbReference type="ARBA" id="ARBA00023163"/>
    </source>
</evidence>
<dbReference type="OrthoDB" id="9778008at2"/>
<dbReference type="CDD" id="cd06976">
    <property type="entry name" value="cupin_MtlR-like_N"/>
    <property type="match status" value="1"/>
</dbReference>
<accession>M5TUJ4</accession>
<dbReference type="SMART" id="SM00342">
    <property type="entry name" value="HTH_ARAC"/>
    <property type="match status" value="1"/>
</dbReference>
<dbReference type="Proteomes" id="UP000011885">
    <property type="component" value="Unassembled WGS sequence"/>
</dbReference>
<dbReference type="AlphaFoldDB" id="M5TUJ4"/>
<dbReference type="InterPro" id="IPR018062">
    <property type="entry name" value="HTH_AraC-typ_CS"/>
</dbReference>